<dbReference type="AlphaFoldDB" id="A0A7X6H1C0"/>
<dbReference type="RefSeq" id="WP_168624615.1">
    <property type="nucleotide sequence ID" value="NZ_JAAZQQ010000006.1"/>
</dbReference>
<evidence type="ECO:0000259" key="6">
    <source>
        <dbReference type="PROSITE" id="PS51007"/>
    </source>
</evidence>
<protein>
    <submittedName>
        <fullName evidence="7">Cytochrome c</fullName>
    </submittedName>
</protein>
<comment type="caution">
    <text evidence="7">The sequence shown here is derived from an EMBL/GenBank/DDBJ whole genome shotgun (WGS) entry which is preliminary data.</text>
</comment>
<reference evidence="7 8" key="1">
    <citation type="submission" date="2020-04" db="EMBL/GenBank/DDBJ databases">
        <authorList>
            <person name="Yoon J."/>
        </authorList>
    </citation>
    <scope>NUCLEOTIDE SEQUENCE [LARGE SCALE GENOMIC DNA]</scope>
    <source>
        <strain evidence="7 8">KMU-115</strain>
    </source>
</reference>
<keyword evidence="5" id="KW-0732">Signal</keyword>
<dbReference type="Pfam" id="PF00034">
    <property type="entry name" value="Cytochrom_C"/>
    <property type="match status" value="1"/>
</dbReference>
<dbReference type="Proteomes" id="UP000526408">
    <property type="component" value="Unassembled WGS sequence"/>
</dbReference>
<dbReference type="PROSITE" id="PS51007">
    <property type="entry name" value="CYTC"/>
    <property type="match status" value="1"/>
</dbReference>
<evidence type="ECO:0000256" key="4">
    <source>
        <dbReference type="PROSITE-ProRule" id="PRU00433"/>
    </source>
</evidence>
<dbReference type="SUPFAM" id="SSF46626">
    <property type="entry name" value="Cytochrome c"/>
    <property type="match status" value="1"/>
</dbReference>
<keyword evidence="8" id="KW-1185">Reference proteome</keyword>
<dbReference type="InterPro" id="IPR036909">
    <property type="entry name" value="Cyt_c-like_dom_sf"/>
</dbReference>
<name>A0A7X6H1C0_9RHOB</name>
<evidence type="ECO:0000256" key="1">
    <source>
        <dbReference type="ARBA" id="ARBA00022617"/>
    </source>
</evidence>
<evidence type="ECO:0000313" key="8">
    <source>
        <dbReference type="Proteomes" id="UP000526408"/>
    </source>
</evidence>
<evidence type="ECO:0000256" key="2">
    <source>
        <dbReference type="ARBA" id="ARBA00022723"/>
    </source>
</evidence>
<dbReference type="GO" id="GO:0009055">
    <property type="term" value="F:electron transfer activity"/>
    <property type="evidence" value="ECO:0007669"/>
    <property type="project" value="InterPro"/>
</dbReference>
<feature type="signal peptide" evidence="5">
    <location>
        <begin position="1"/>
        <end position="20"/>
    </location>
</feature>
<sequence>MRTPIQTLAAICLAAAPALAQDAEAGRALYLEFCATCHGLEARGDGVMAEVLTIAPPDLTGLAGGGAFPTLQVAQQVDGRHPLLAHGGDMPLFGRWFEGDGADVALAGPGGQPILMGRPIADLITYLMEIQR</sequence>
<dbReference type="GO" id="GO:0020037">
    <property type="term" value="F:heme binding"/>
    <property type="evidence" value="ECO:0007669"/>
    <property type="project" value="InterPro"/>
</dbReference>
<keyword evidence="3 4" id="KW-0408">Iron</keyword>
<evidence type="ECO:0000256" key="5">
    <source>
        <dbReference type="SAM" id="SignalP"/>
    </source>
</evidence>
<keyword evidence="2 4" id="KW-0479">Metal-binding</keyword>
<gene>
    <name evidence="7" type="ORF">HCU73_16690</name>
</gene>
<feature type="chain" id="PRO_5030678549" evidence="5">
    <location>
        <begin position="21"/>
        <end position="132"/>
    </location>
</feature>
<dbReference type="EMBL" id="JAAZQQ010000006">
    <property type="protein sequence ID" value="NKX46232.1"/>
    <property type="molecule type" value="Genomic_DNA"/>
</dbReference>
<evidence type="ECO:0000313" key="7">
    <source>
        <dbReference type="EMBL" id="NKX46232.1"/>
    </source>
</evidence>
<feature type="domain" description="Cytochrome c" evidence="6">
    <location>
        <begin position="21"/>
        <end position="131"/>
    </location>
</feature>
<organism evidence="7 8">
    <name type="scientific">Roseicyclus persicicus</name>
    <dbReference type="NCBI Taxonomy" id="2650661"/>
    <lineage>
        <taxon>Bacteria</taxon>
        <taxon>Pseudomonadati</taxon>
        <taxon>Pseudomonadota</taxon>
        <taxon>Alphaproteobacteria</taxon>
        <taxon>Rhodobacterales</taxon>
        <taxon>Roseobacteraceae</taxon>
        <taxon>Roseicyclus</taxon>
    </lineage>
</organism>
<evidence type="ECO:0000256" key="3">
    <source>
        <dbReference type="ARBA" id="ARBA00023004"/>
    </source>
</evidence>
<dbReference type="Gene3D" id="1.10.760.10">
    <property type="entry name" value="Cytochrome c-like domain"/>
    <property type="match status" value="1"/>
</dbReference>
<dbReference type="InterPro" id="IPR009056">
    <property type="entry name" value="Cyt_c-like_dom"/>
</dbReference>
<proteinExistence type="predicted"/>
<accession>A0A7X6H1C0</accession>
<keyword evidence="1 4" id="KW-0349">Heme</keyword>
<dbReference type="GO" id="GO:0046872">
    <property type="term" value="F:metal ion binding"/>
    <property type="evidence" value="ECO:0007669"/>
    <property type="project" value="UniProtKB-KW"/>
</dbReference>